<dbReference type="InterPro" id="IPR013324">
    <property type="entry name" value="RNA_pol_sigma_r3/r4-like"/>
</dbReference>
<dbReference type="Pfam" id="PF04542">
    <property type="entry name" value="Sigma70_r2"/>
    <property type="match status" value="1"/>
</dbReference>
<dbReference type="InterPro" id="IPR013249">
    <property type="entry name" value="RNA_pol_sigma70_r4_t2"/>
</dbReference>
<dbReference type="Proteomes" id="UP001206128">
    <property type="component" value="Unassembled WGS sequence"/>
</dbReference>
<protein>
    <submittedName>
        <fullName evidence="8">RNA polymerase sigma-70 factor, ECF subfamily</fullName>
    </submittedName>
</protein>
<dbReference type="Pfam" id="PF08281">
    <property type="entry name" value="Sigma70_r4_2"/>
    <property type="match status" value="1"/>
</dbReference>
<dbReference type="InterPro" id="IPR013325">
    <property type="entry name" value="RNA_pol_sigma_r2"/>
</dbReference>
<evidence type="ECO:0000256" key="2">
    <source>
        <dbReference type="ARBA" id="ARBA00023015"/>
    </source>
</evidence>
<reference evidence="8" key="1">
    <citation type="submission" date="2022-06" db="EMBL/GenBank/DDBJ databases">
        <title>Genomic Encyclopedia of Archaeal and Bacterial Type Strains, Phase II (KMG-II): from individual species to whole genera.</title>
        <authorList>
            <person name="Goeker M."/>
        </authorList>
    </citation>
    <scope>NUCLEOTIDE SEQUENCE</scope>
    <source>
        <strain evidence="8">DSM 43935</strain>
    </source>
</reference>
<proteinExistence type="inferred from homology"/>
<dbReference type="EMBL" id="JAMTCK010000018">
    <property type="protein sequence ID" value="MCP2169483.1"/>
    <property type="molecule type" value="Genomic_DNA"/>
</dbReference>
<feature type="domain" description="DUF6596" evidence="7">
    <location>
        <begin position="181"/>
        <end position="279"/>
    </location>
</feature>
<dbReference type="SUPFAM" id="SSF88946">
    <property type="entry name" value="Sigma2 domain of RNA polymerase sigma factors"/>
    <property type="match status" value="1"/>
</dbReference>
<dbReference type="AlphaFoldDB" id="A0AAE3GNW7"/>
<dbReference type="InterPro" id="IPR007627">
    <property type="entry name" value="RNA_pol_sigma70_r2"/>
</dbReference>
<comment type="similarity">
    <text evidence="1">Belongs to the sigma-70 factor family. ECF subfamily.</text>
</comment>
<dbReference type="NCBIfam" id="TIGR02937">
    <property type="entry name" value="sigma70-ECF"/>
    <property type="match status" value="1"/>
</dbReference>
<dbReference type="GO" id="GO:0003677">
    <property type="term" value="F:DNA binding"/>
    <property type="evidence" value="ECO:0007669"/>
    <property type="project" value="InterPro"/>
</dbReference>
<dbReference type="InterPro" id="IPR014284">
    <property type="entry name" value="RNA_pol_sigma-70_dom"/>
</dbReference>
<evidence type="ECO:0000313" key="9">
    <source>
        <dbReference type="Proteomes" id="UP001206128"/>
    </source>
</evidence>
<dbReference type="GO" id="GO:0016987">
    <property type="term" value="F:sigma factor activity"/>
    <property type="evidence" value="ECO:0007669"/>
    <property type="project" value="UniProtKB-KW"/>
</dbReference>
<evidence type="ECO:0000313" key="8">
    <source>
        <dbReference type="EMBL" id="MCP2169483.1"/>
    </source>
</evidence>
<organism evidence="8 9">
    <name type="scientific">Goodfellowiella coeruleoviolacea</name>
    <dbReference type="NCBI Taxonomy" id="334858"/>
    <lineage>
        <taxon>Bacteria</taxon>
        <taxon>Bacillati</taxon>
        <taxon>Actinomycetota</taxon>
        <taxon>Actinomycetes</taxon>
        <taxon>Pseudonocardiales</taxon>
        <taxon>Pseudonocardiaceae</taxon>
        <taxon>Goodfellowiella</taxon>
    </lineage>
</organism>
<keyword evidence="4" id="KW-0804">Transcription</keyword>
<feature type="domain" description="RNA polymerase sigma-70 region 2" evidence="5">
    <location>
        <begin position="19"/>
        <end position="77"/>
    </location>
</feature>
<sequence>MTSAVDAALTRAFHEQWGRVVASVIRLTGDWDLAEDCAQDAFALALRTWPRDGVPRRPGAWLTTTARNRAVDRLRRDALGAAKLQEAAALSPAPEPPTDDDDAVPDDRLRLMFTCCHPALAVPAQVALTLRTLAGLSTAEIARAFLVSEQTMAKRLVRAKQKIRHAGIPFRVPPPHLLPERTSAVLAVLYLLFTEGYAATAGADLLRPDLAAEAIRLAGVLVRLMPDEPEAVGLLALMRLQHARRAARVDAAGGLVPLELQDRSRWDTAEIAEGVALLDGVLRRRRPGPYQVQAAIAACHATARRAADTDWPQIAALYGQLARLTPSPVVELNRAVAVGMAAGPAEGLALVDALAATGALAGYHLLPATRADLLRRLGRHAEAAAAYRQARDLAPTDAERHYLDRRLAELPTGDDPVPP</sequence>
<comment type="caution">
    <text evidence="8">The sequence shown here is derived from an EMBL/GenBank/DDBJ whole genome shotgun (WGS) entry which is preliminary data.</text>
</comment>
<dbReference type="InterPro" id="IPR036388">
    <property type="entry name" value="WH-like_DNA-bd_sf"/>
</dbReference>
<accession>A0AAE3GNW7</accession>
<dbReference type="InterPro" id="IPR046531">
    <property type="entry name" value="DUF6596"/>
</dbReference>
<gene>
    <name evidence="8" type="ORF">LX83_006368</name>
</gene>
<dbReference type="Gene3D" id="1.10.1740.10">
    <property type="match status" value="1"/>
</dbReference>
<keyword evidence="2" id="KW-0805">Transcription regulation</keyword>
<dbReference type="Pfam" id="PF20239">
    <property type="entry name" value="DUF6596"/>
    <property type="match status" value="1"/>
</dbReference>
<evidence type="ECO:0000259" key="6">
    <source>
        <dbReference type="Pfam" id="PF08281"/>
    </source>
</evidence>
<evidence type="ECO:0000256" key="4">
    <source>
        <dbReference type="ARBA" id="ARBA00023163"/>
    </source>
</evidence>
<evidence type="ECO:0000259" key="7">
    <source>
        <dbReference type="Pfam" id="PF20239"/>
    </source>
</evidence>
<dbReference type="RefSeq" id="WP_253778286.1">
    <property type="nucleotide sequence ID" value="NZ_JAMTCK010000018.1"/>
</dbReference>
<keyword evidence="3" id="KW-0731">Sigma factor</keyword>
<feature type="domain" description="RNA polymerase sigma factor 70 region 4 type 2" evidence="6">
    <location>
        <begin position="112"/>
        <end position="163"/>
    </location>
</feature>
<evidence type="ECO:0000256" key="3">
    <source>
        <dbReference type="ARBA" id="ARBA00023082"/>
    </source>
</evidence>
<dbReference type="PANTHER" id="PTHR47756:SF2">
    <property type="entry name" value="BLL6612 PROTEIN"/>
    <property type="match status" value="1"/>
</dbReference>
<keyword evidence="9" id="KW-1185">Reference proteome</keyword>
<name>A0AAE3GNW7_9PSEU</name>
<evidence type="ECO:0000256" key="1">
    <source>
        <dbReference type="ARBA" id="ARBA00010641"/>
    </source>
</evidence>
<dbReference type="SUPFAM" id="SSF88659">
    <property type="entry name" value="Sigma3 and sigma4 domains of RNA polymerase sigma factors"/>
    <property type="match status" value="1"/>
</dbReference>
<evidence type="ECO:0000259" key="5">
    <source>
        <dbReference type="Pfam" id="PF04542"/>
    </source>
</evidence>
<dbReference type="Gene3D" id="1.10.10.10">
    <property type="entry name" value="Winged helix-like DNA-binding domain superfamily/Winged helix DNA-binding domain"/>
    <property type="match status" value="1"/>
</dbReference>
<dbReference type="GO" id="GO:0006352">
    <property type="term" value="P:DNA-templated transcription initiation"/>
    <property type="evidence" value="ECO:0007669"/>
    <property type="project" value="InterPro"/>
</dbReference>
<dbReference type="PANTHER" id="PTHR47756">
    <property type="entry name" value="BLL6612 PROTEIN-RELATED"/>
    <property type="match status" value="1"/>
</dbReference>